<organism evidence="2 3">
    <name type="scientific">Candidatus Staskawiczbacteria bacterium RIFCSPLOWO2_12_FULL_37_15</name>
    <dbReference type="NCBI Taxonomy" id="1802218"/>
    <lineage>
        <taxon>Bacteria</taxon>
        <taxon>Candidatus Staskawicziibacteriota</taxon>
    </lineage>
</organism>
<comment type="caution">
    <text evidence="2">The sequence shown here is derived from an EMBL/GenBank/DDBJ whole genome shotgun (WGS) entry which is preliminary data.</text>
</comment>
<dbReference type="Gene3D" id="3.30.460.10">
    <property type="entry name" value="Beta Polymerase, domain 2"/>
    <property type="match status" value="1"/>
</dbReference>
<accession>A0A1G2IKB0</accession>
<dbReference type="InterPro" id="IPR043519">
    <property type="entry name" value="NT_sf"/>
</dbReference>
<reference evidence="2 3" key="1">
    <citation type="journal article" date="2016" name="Nat. Commun.">
        <title>Thousands of microbial genomes shed light on interconnected biogeochemical processes in an aquifer system.</title>
        <authorList>
            <person name="Anantharaman K."/>
            <person name="Brown C.T."/>
            <person name="Hug L.A."/>
            <person name="Sharon I."/>
            <person name="Castelle C.J."/>
            <person name="Probst A.J."/>
            <person name="Thomas B.C."/>
            <person name="Singh A."/>
            <person name="Wilkins M.J."/>
            <person name="Karaoz U."/>
            <person name="Brodie E.L."/>
            <person name="Williams K.H."/>
            <person name="Hubbard S.S."/>
            <person name="Banfield J.F."/>
        </authorList>
    </citation>
    <scope>NUCLEOTIDE SEQUENCE [LARGE SCALE GENOMIC DNA]</scope>
</reference>
<dbReference type="InterPro" id="IPR052548">
    <property type="entry name" value="Type_VII_TA_antitoxin"/>
</dbReference>
<dbReference type="EMBL" id="MHPE01000052">
    <property type="protein sequence ID" value="OGZ75284.1"/>
    <property type="molecule type" value="Genomic_DNA"/>
</dbReference>
<sequence>MTKQETEQKIKSISDKIVAEYKPEKIILFGSFAWGNPTKDSDIDLLVVKKSNKSTLEMMRDIYEIIFDKGEAVDVVAYTPEQLEKRKKIGDPFVLNIINNGKILYAGS</sequence>
<dbReference type="SUPFAM" id="SSF81301">
    <property type="entry name" value="Nucleotidyltransferase"/>
    <property type="match status" value="1"/>
</dbReference>
<evidence type="ECO:0000313" key="3">
    <source>
        <dbReference type="Proteomes" id="UP000178632"/>
    </source>
</evidence>
<dbReference type="Proteomes" id="UP000178632">
    <property type="component" value="Unassembled WGS sequence"/>
</dbReference>
<dbReference type="AlphaFoldDB" id="A0A1G2IKB0"/>
<dbReference type="PANTHER" id="PTHR33933:SF1">
    <property type="entry name" value="PROTEIN ADENYLYLTRANSFERASE MNTA-RELATED"/>
    <property type="match status" value="1"/>
</dbReference>
<dbReference type="CDD" id="cd05403">
    <property type="entry name" value="NT_KNTase_like"/>
    <property type="match status" value="1"/>
</dbReference>
<dbReference type="Pfam" id="PF18765">
    <property type="entry name" value="Polbeta"/>
    <property type="match status" value="1"/>
</dbReference>
<gene>
    <name evidence="2" type="ORF">A3G45_02780</name>
</gene>
<dbReference type="InterPro" id="IPR041633">
    <property type="entry name" value="Polbeta"/>
</dbReference>
<name>A0A1G2IKB0_9BACT</name>
<protein>
    <recommendedName>
        <fullName evidence="1">Polymerase beta nucleotidyltransferase domain-containing protein</fullName>
    </recommendedName>
</protein>
<proteinExistence type="predicted"/>
<feature type="domain" description="Polymerase beta nucleotidyltransferase" evidence="1">
    <location>
        <begin position="16"/>
        <end position="105"/>
    </location>
</feature>
<dbReference type="PANTHER" id="PTHR33933">
    <property type="entry name" value="NUCLEOTIDYLTRANSFERASE"/>
    <property type="match status" value="1"/>
</dbReference>
<evidence type="ECO:0000313" key="2">
    <source>
        <dbReference type="EMBL" id="OGZ75284.1"/>
    </source>
</evidence>
<evidence type="ECO:0000259" key="1">
    <source>
        <dbReference type="Pfam" id="PF18765"/>
    </source>
</evidence>